<evidence type="ECO:0000259" key="2">
    <source>
        <dbReference type="Pfam" id="PF22725"/>
    </source>
</evidence>
<evidence type="ECO:0000259" key="1">
    <source>
        <dbReference type="Pfam" id="PF01408"/>
    </source>
</evidence>
<accession>A0A2S8GM70</accession>
<comment type="caution">
    <text evidence="3">The sequence shown here is derived from an EMBL/GenBank/DDBJ whole genome shotgun (WGS) entry which is preliminary data.</text>
</comment>
<reference evidence="3 4" key="1">
    <citation type="submission" date="2018-02" db="EMBL/GenBank/DDBJ databases">
        <title>Comparative genomes isolates from brazilian mangrove.</title>
        <authorList>
            <person name="Araujo J.E."/>
            <person name="Taketani R.G."/>
            <person name="Silva M.C.P."/>
            <person name="Loureco M.V."/>
            <person name="Andreote F.D."/>
        </authorList>
    </citation>
    <scope>NUCLEOTIDE SEQUENCE [LARGE SCALE GENOMIC DNA]</scope>
    <source>
        <strain evidence="3 4">Nap-Phe MGV</strain>
    </source>
</reference>
<dbReference type="InterPro" id="IPR036291">
    <property type="entry name" value="NAD(P)-bd_dom_sf"/>
</dbReference>
<evidence type="ECO:0000313" key="4">
    <source>
        <dbReference type="Proteomes" id="UP000237819"/>
    </source>
</evidence>
<dbReference type="EMBL" id="PUHZ01000014">
    <property type="protein sequence ID" value="PQO45537.1"/>
    <property type="molecule type" value="Genomic_DNA"/>
</dbReference>
<protein>
    <submittedName>
        <fullName evidence="3">Dehydrogenase</fullName>
    </submittedName>
</protein>
<proteinExistence type="predicted"/>
<dbReference type="AlphaFoldDB" id="A0A2S8GM70"/>
<dbReference type="PANTHER" id="PTHR43377">
    <property type="entry name" value="BILIVERDIN REDUCTASE A"/>
    <property type="match status" value="1"/>
</dbReference>
<dbReference type="OrthoDB" id="9815825at2"/>
<dbReference type="Pfam" id="PF22725">
    <property type="entry name" value="GFO_IDH_MocA_C3"/>
    <property type="match status" value="1"/>
</dbReference>
<dbReference type="SUPFAM" id="SSF55347">
    <property type="entry name" value="Glyceraldehyde-3-phosphate dehydrogenase-like, C-terminal domain"/>
    <property type="match status" value="1"/>
</dbReference>
<evidence type="ECO:0000313" key="3">
    <source>
        <dbReference type="EMBL" id="PQO45537.1"/>
    </source>
</evidence>
<name>A0A2S8GM70_9BACT</name>
<dbReference type="Gene3D" id="3.30.360.10">
    <property type="entry name" value="Dihydrodipicolinate Reductase, domain 2"/>
    <property type="match status" value="1"/>
</dbReference>
<organism evidence="3 4">
    <name type="scientific">Blastopirellula marina</name>
    <dbReference type="NCBI Taxonomy" id="124"/>
    <lineage>
        <taxon>Bacteria</taxon>
        <taxon>Pseudomonadati</taxon>
        <taxon>Planctomycetota</taxon>
        <taxon>Planctomycetia</taxon>
        <taxon>Pirellulales</taxon>
        <taxon>Pirellulaceae</taxon>
        <taxon>Blastopirellula</taxon>
    </lineage>
</organism>
<dbReference type="PANTHER" id="PTHR43377:SF1">
    <property type="entry name" value="BILIVERDIN REDUCTASE A"/>
    <property type="match status" value="1"/>
</dbReference>
<dbReference type="Gene3D" id="3.40.50.720">
    <property type="entry name" value="NAD(P)-binding Rossmann-like Domain"/>
    <property type="match status" value="1"/>
</dbReference>
<dbReference type="GO" id="GO:0000166">
    <property type="term" value="F:nucleotide binding"/>
    <property type="evidence" value="ECO:0007669"/>
    <property type="project" value="InterPro"/>
</dbReference>
<gene>
    <name evidence="3" type="ORF">C5Y93_13920</name>
</gene>
<feature type="domain" description="Gfo/Idh/MocA-like oxidoreductase N-terminal" evidence="1">
    <location>
        <begin position="3"/>
        <end position="122"/>
    </location>
</feature>
<dbReference type="SUPFAM" id="SSF51735">
    <property type="entry name" value="NAD(P)-binding Rossmann-fold domains"/>
    <property type="match status" value="1"/>
</dbReference>
<feature type="domain" description="GFO/IDH/MocA-like oxidoreductase" evidence="2">
    <location>
        <begin position="137"/>
        <end position="267"/>
    </location>
</feature>
<dbReference type="Pfam" id="PF01408">
    <property type="entry name" value="GFO_IDH_MocA"/>
    <property type="match status" value="1"/>
</dbReference>
<dbReference type="Proteomes" id="UP000237819">
    <property type="component" value="Unassembled WGS sequence"/>
</dbReference>
<dbReference type="InterPro" id="IPR000683">
    <property type="entry name" value="Gfo/Idh/MocA-like_OxRdtase_N"/>
</dbReference>
<dbReference type="InterPro" id="IPR051450">
    <property type="entry name" value="Gfo/Idh/MocA_Oxidoreductases"/>
</dbReference>
<dbReference type="RefSeq" id="WP_105336028.1">
    <property type="nucleotide sequence ID" value="NZ_PUHZ01000014.1"/>
</dbReference>
<sequence length="378" mass="41408">MLRVKIFGAGSIGNHLANASRQLGWDVTVCDVSETALNRMREEIYPTRYGTWDPAIQQCINDNAPQGGFDLIMVGTPPEHHLSLAMQALAEDPKAIMVEKPVCEPAMNLAQKLCSEAGNTKLFVGYDHVVSRAVTAACQHLTDNVLGKIHWIDVEFREHWKGIFAAHPWLSGPSDTYLGYWQRGGGASGEHSHALNLWQHLAHVCQGGRVSEVDAQLVYEEHDQGTYDSQCMLNLQTESGLVGRVVQDVVTFPPSKRAVVHGELGSLQIVIGYKPGCDAVILRMGDGAAETTEFPKTRPDDFIQELQHIAAHLDNSAPESPISLARGLDTMLVVAAAHESDSQSRRMQLDYETGYVLEAIAPCPPKTEPNATPNRRCA</sequence>
<dbReference type="InterPro" id="IPR055170">
    <property type="entry name" value="GFO_IDH_MocA-like_dom"/>
</dbReference>